<dbReference type="InterPro" id="IPR006086">
    <property type="entry name" value="XPG-I_dom"/>
</dbReference>
<evidence type="ECO:0000256" key="6">
    <source>
        <dbReference type="ARBA" id="ARBA00022801"/>
    </source>
</evidence>
<keyword evidence="2" id="KW-0597">Phosphoprotein</keyword>
<dbReference type="SMART" id="SM00355">
    <property type="entry name" value="ZnF_C2H2"/>
    <property type="match status" value="2"/>
</dbReference>
<organism evidence="15 16">
    <name type="scientific">Babesia duncani</name>
    <dbReference type="NCBI Taxonomy" id="323732"/>
    <lineage>
        <taxon>Eukaryota</taxon>
        <taxon>Sar</taxon>
        <taxon>Alveolata</taxon>
        <taxon>Apicomplexa</taxon>
        <taxon>Aconoidasida</taxon>
        <taxon>Piroplasmida</taxon>
        <taxon>Babesiidae</taxon>
        <taxon>Babesia</taxon>
    </lineage>
</organism>
<dbReference type="InterPro" id="IPR036279">
    <property type="entry name" value="5-3_exonuclease_C_sf"/>
</dbReference>
<keyword evidence="12" id="KW-0267">Excision nuclease</keyword>
<dbReference type="SMART" id="SM00485">
    <property type="entry name" value="XPGN"/>
    <property type="match status" value="1"/>
</dbReference>
<dbReference type="PROSITE" id="PS00028">
    <property type="entry name" value="ZINC_FINGER_C2H2_1"/>
    <property type="match status" value="1"/>
</dbReference>
<gene>
    <name evidence="15" type="ORF">BdWA1_001180</name>
</gene>
<keyword evidence="6 12" id="KW-0378">Hydrolase</keyword>
<dbReference type="InterPro" id="IPR044752">
    <property type="entry name" value="PIN-like_EXO1"/>
</dbReference>
<keyword evidence="5 12" id="KW-0227">DNA damage</keyword>
<feature type="domain" description="C2H2-type" evidence="14">
    <location>
        <begin position="74"/>
        <end position="95"/>
    </location>
</feature>
<dbReference type="Pfam" id="PF00867">
    <property type="entry name" value="XPG_I"/>
    <property type="match status" value="1"/>
</dbReference>
<evidence type="ECO:0000256" key="8">
    <source>
        <dbReference type="ARBA" id="ARBA00023125"/>
    </source>
</evidence>
<comment type="similarity">
    <text evidence="12">Belongs to the XPG/RAD2 endonuclease family. EXO1 subfamily.</text>
</comment>
<dbReference type="EC" id="3.1.-.-" evidence="12"/>
<keyword evidence="16" id="KW-1185">Reference proteome</keyword>
<comment type="cofactor">
    <cofactor evidence="12">
        <name>Mg(2+)</name>
        <dbReference type="ChEBI" id="CHEBI:18420"/>
    </cofactor>
    <text evidence="12">Binds 2 magnesium ions per subunit. They probably participate in the reaction catalyzed by the enzyme. May bind an additional third magnesium ion after substrate binding.</text>
</comment>
<dbReference type="InterPro" id="IPR006084">
    <property type="entry name" value="XPG/Rad2"/>
</dbReference>
<dbReference type="GO" id="GO:0046872">
    <property type="term" value="F:metal ion binding"/>
    <property type="evidence" value="ECO:0007669"/>
    <property type="project" value="UniProtKB-UniRule"/>
</dbReference>
<keyword evidence="11 12" id="KW-0539">Nucleus</keyword>
<evidence type="ECO:0000256" key="11">
    <source>
        <dbReference type="ARBA" id="ARBA00023242"/>
    </source>
</evidence>
<evidence type="ECO:0000256" key="2">
    <source>
        <dbReference type="ARBA" id="ARBA00022553"/>
    </source>
</evidence>
<dbReference type="InterPro" id="IPR029060">
    <property type="entry name" value="PIN-like_dom_sf"/>
</dbReference>
<evidence type="ECO:0000256" key="7">
    <source>
        <dbReference type="ARBA" id="ARBA00022839"/>
    </source>
</evidence>
<evidence type="ECO:0000256" key="10">
    <source>
        <dbReference type="ARBA" id="ARBA00023204"/>
    </source>
</evidence>
<evidence type="ECO:0000256" key="12">
    <source>
        <dbReference type="RuleBase" id="RU910737"/>
    </source>
</evidence>
<dbReference type="GO" id="GO:0003677">
    <property type="term" value="F:DNA binding"/>
    <property type="evidence" value="ECO:0007669"/>
    <property type="project" value="UniProtKB-UniRule"/>
</dbReference>
<reference evidence="15" key="1">
    <citation type="journal article" date="2023" name="Nat. Microbiol.">
        <title>Babesia duncani multi-omics identifies virulence factors and drug targets.</title>
        <authorList>
            <person name="Singh P."/>
            <person name="Lonardi S."/>
            <person name="Liang Q."/>
            <person name="Vydyam P."/>
            <person name="Khabirova E."/>
            <person name="Fang T."/>
            <person name="Gihaz S."/>
            <person name="Thekkiniath J."/>
            <person name="Munshi M."/>
            <person name="Abel S."/>
            <person name="Ciampossin L."/>
            <person name="Batugedara G."/>
            <person name="Gupta M."/>
            <person name="Lu X.M."/>
            <person name="Lenz T."/>
            <person name="Chakravarty S."/>
            <person name="Cornillot E."/>
            <person name="Hu Y."/>
            <person name="Ma W."/>
            <person name="Gonzalez L.M."/>
            <person name="Sanchez S."/>
            <person name="Estrada K."/>
            <person name="Sanchez-Flores A."/>
            <person name="Montero E."/>
            <person name="Harb O.S."/>
            <person name="Le Roch K.G."/>
            <person name="Mamoun C.B."/>
        </authorList>
    </citation>
    <scope>NUCLEOTIDE SEQUENCE</scope>
    <source>
        <strain evidence="15">WA1</strain>
    </source>
</reference>
<feature type="region of interest" description="Disordered" evidence="13">
    <location>
        <begin position="656"/>
        <end position="704"/>
    </location>
</feature>
<comment type="caution">
    <text evidence="15">The sequence shown here is derived from an EMBL/GenBank/DDBJ whole genome shotgun (WGS) entry which is preliminary data.</text>
</comment>
<dbReference type="SUPFAM" id="SSF88723">
    <property type="entry name" value="PIN domain-like"/>
    <property type="match status" value="1"/>
</dbReference>
<protein>
    <recommendedName>
        <fullName evidence="12">Exonuclease 1</fullName>
        <ecNumber evidence="12">3.1.-.-</ecNumber>
    </recommendedName>
</protein>
<dbReference type="Pfam" id="PF00752">
    <property type="entry name" value="XPG_N"/>
    <property type="match status" value="1"/>
</dbReference>
<evidence type="ECO:0000256" key="3">
    <source>
        <dbReference type="ARBA" id="ARBA00022722"/>
    </source>
</evidence>
<evidence type="ECO:0000259" key="14">
    <source>
        <dbReference type="PROSITE" id="PS00028"/>
    </source>
</evidence>
<evidence type="ECO:0000256" key="9">
    <source>
        <dbReference type="ARBA" id="ARBA00023128"/>
    </source>
</evidence>
<evidence type="ECO:0000256" key="4">
    <source>
        <dbReference type="ARBA" id="ARBA00022759"/>
    </source>
</evidence>
<name>A0AAD9PP60_9APIC</name>
<dbReference type="AlphaFoldDB" id="A0AAD9PP60"/>
<dbReference type="Gene3D" id="3.40.50.1010">
    <property type="entry name" value="5'-nuclease"/>
    <property type="match status" value="1"/>
</dbReference>
<keyword evidence="12" id="KW-0228">DNA excision</keyword>
<dbReference type="CDD" id="cd09901">
    <property type="entry name" value="H3TH_FEN1-like"/>
    <property type="match status" value="1"/>
</dbReference>
<dbReference type="SUPFAM" id="SSF47807">
    <property type="entry name" value="5' to 3' exonuclease, C-terminal subdomain"/>
    <property type="match status" value="1"/>
</dbReference>
<keyword evidence="7 12" id="KW-0269">Exonuclease</keyword>
<keyword evidence="10 12" id="KW-0234">DNA repair</keyword>
<keyword evidence="9" id="KW-0496">Mitochondrion</keyword>
<dbReference type="KEGG" id="bdw:94335478"/>
<dbReference type="Proteomes" id="UP001214638">
    <property type="component" value="Unassembled WGS sequence"/>
</dbReference>
<comment type="function">
    <text evidence="12">5'-&gt;3' double-stranded DNA exonuclease which may also possess a cryptic 3'-&gt;5' double-stranded DNA exonuclease activity. Functions in DNA mismatch repair.</text>
</comment>
<evidence type="ECO:0000313" key="16">
    <source>
        <dbReference type="Proteomes" id="UP001214638"/>
    </source>
</evidence>
<evidence type="ECO:0000256" key="5">
    <source>
        <dbReference type="ARBA" id="ARBA00022763"/>
    </source>
</evidence>
<dbReference type="PRINTS" id="PR00853">
    <property type="entry name" value="XPGRADSUPER"/>
</dbReference>
<dbReference type="FunFam" id="3.40.50.1010:FF:000111">
    <property type="entry name" value="Exonuclease 1"/>
    <property type="match status" value="1"/>
</dbReference>
<dbReference type="GO" id="GO:0035312">
    <property type="term" value="F:5'-3' DNA exonuclease activity"/>
    <property type="evidence" value="ECO:0007669"/>
    <property type="project" value="UniProtKB-UniRule"/>
</dbReference>
<dbReference type="Gene3D" id="1.10.150.20">
    <property type="entry name" value="5' to 3' exonuclease, C-terminal subdomain"/>
    <property type="match status" value="1"/>
</dbReference>
<evidence type="ECO:0000256" key="1">
    <source>
        <dbReference type="ARBA" id="ARBA00004123"/>
    </source>
</evidence>
<dbReference type="GO" id="GO:0017108">
    <property type="term" value="F:5'-flap endonuclease activity"/>
    <property type="evidence" value="ECO:0007669"/>
    <property type="project" value="TreeGrafter"/>
</dbReference>
<dbReference type="GO" id="GO:0005634">
    <property type="term" value="C:nucleus"/>
    <property type="evidence" value="ECO:0007669"/>
    <property type="project" value="UniProtKB-SubCell"/>
</dbReference>
<dbReference type="InterPro" id="IPR013087">
    <property type="entry name" value="Znf_C2H2_type"/>
</dbReference>
<dbReference type="SMART" id="SM00484">
    <property type="entry name" value="XPGI"/>
    <property type="match status" value="1"/>
</dbReference>
<dbReference type="EMBL" id="JALLKP010000001">
    <property type="protein sequence ID" value="KAK2198171.1"/>
    <property type="molecule type" value="Genomic_DNA"/>
</dbReference>
<dbReference type="InterPro" id="IPR006085">
    <property type="entry name" value="XPG_DNA_repair_N"/>
</dbReference>
<evidence type="ECO:0000256" key="13">
    <source>
        <dbReference type="SAM" id="MobiDB-lite"/>
    </source>
</evidence>
<dbReference type="PANTHER" id="PTHR11081">
    <property type="entry name" value="FLAP ENDONUCLEASE FAMILY MEMBER"/>
    <property type="match status" value="1"/>
</dbReference>
<accession>A0AAD9PP60</accession>
<comment type="subcellular location">
    <subcellularLocation>
        <location evidence="1 12">Nucleus</location>
    </subcellularLocation>
</comment>
<keyword evidence="3 12" id="KW-0540">Nuclease</keyword>
<dbReference type="GO" id="GO:0006281">
    <property type="term" value="P:DNA repair"/>
    <property type="evidence" value="ECO:0007669"/>
    <property type="project" value="UniProtKB-UniRule"/>
</dbReference>
<dbReference type="RefSeq" id="XP_067805013.1">
    <property type="nucleotide sequence ID" value="XM_067946222.1"/>
</dbReference>
<sequence length="748" mass="85485">MSNHWKNHQNFGGPSPSYNFQSNVVYNNFYYRNYSLNPFHTFQRNFGQNGSQNAQLNRIQNQKPFGIVRQTIECGVCNLTFRTKAQHENHIQETHVTCDFENCNYSAPLDLLEYHKLRHLKNGKGEFLESPEETRLWIENRRLLHPSVKKSRNVQVQETALERYLRENMRGESVKVSRNVKKSALCPILSKITQPPSALIRLQDPVKYNYLLRRIEKNSGPYSYRPFSGVDDEKNGRVDFSISKRPPIRLMLLKDEIYRNEQLLVNVCTLNFLKDGSYESFVVAVDAMCWLHRGLISSAVSLVTGDSCDKYLKFIFSMLALLLSYNITPIMVFDGYDTPAKEHENSRRREVREKSKEEALEMIRRNKGKVNSEIMRLCMRAIQVTPEIVARVVALCNRINVKVVIAPFEADAQVAYLVRSGIAHCAISEDSDLLAYGCPKVWYKLERDGKADEISLPFGTEIDKKATKGILKGLNHRMFISICILSGTDYDDGNHIYGLGIKLAHKFILQYETIANVINALQECPNWSKKLPKDVNFDSLISHYEATNDIFLHNVVYDICNDTLRHINPITRSEDAFLPIISPMIEHMVHAKLNFAKVSQGGYNLRTLEYITYEPTKQDLALIEGISFKSLPFQINQKTKTVLELFSPQILHAIPDDQENPLTRETTHITPDETPVASDVADSKLSDSTGGDTPNTVSGDESDPLVNEYEDLKRPKSIHELIASTECHAVKRRCHSATEMYQPQPLTN</sequence>
<keyword evidence="12" id="KW-0460">Magnesium</keyword>
<feature type="compositionally biased region" description="Polar residues" evidence="13">
    <location>
        <begin position="686"/>
        <end position="699"/>
    </location>
</feature>
<keyword evidence="12" id="KW-0479">Metal-binding</keyword>
<keyword evidence="4 15" id="KW-0255">Endonuclease</keyword>
<evidence type="ECO:0000313" key="15">
    <source>
        <dbReference type="EMBL" id="KAK2198171.1"/>
    </source>
</evidence>
<dbReference type="CDD" id="cd09857">
    <property type="entry name" value="PIN_EXO1"/>
    <property type="match status" value="1"/>
</dbReference>
<keyword evidence="8 12" id="KW-0238">DNA-binding</keyword>
<proteinExistence type="inferred from homology"/>
<dbReference type="PANTHER" id="PTHR11081:SF8">
    <property type="entry name" value="EXONUCLEASE 1"/>
    <property type="match status" value="1"/>
</dbReference>
<dbReference type="GeneID" id="94335478"/>